<name>A0AA85IXP8_TRIRE</name>
<dbReference type="Proteomes" id="UP000050795">
    <property type="component" value="Unassembled WGS sequence"/>
</dbReference>
<reference evidence="2" key="1">
    <citation type="submission" date="2022-06" db="EMBL/GenBank/DDBJ databases">
        <authorList>
            <person name="Berger JAMES D."/>
            <person name="Berger JAMES D."/>
        </authorList>
    </citation>
    <scope>NUCLEOTIDE SEQUENCE [LARGE SCALE GENOMIC DNA]</scope>
</reference>
<dbReference type="WBParaSite" id="TREG1_116860.1">
    <property type="protein sequence ID" value="TREG1_116860.1"/>
    <property type="gene ID" value="TREG1_116860"/>
</dbReference>
<accession>A0AA85IXP8</accession>
<keyword evidence="1" id="KW-1133">Transmembrane helix</keyword>
<sequence>CPAISYRLNITDYYQIVVQTQEIEVTGLKETISITCEVPIIGMHKQILLSCKMSRYGGYEWHLDGDNCEEDTLNHVTEDKMKSLALVPIGKQLVLFMLYAVYKEKAMDIPKGIKRINWIVHKIDEFCSELESYEFEAAYQVIGQLFDLLIKEITKINYMPVKADWTLSAVLKLLHRFSEYLKDYHQDVKEFFHRTHYLYAVHTIGRRNEYINNSQMLYQVIDPMPRSSLHIVCTTAFQHTRPYRINGNRIVSGPCLVRTKFKRESQNHFEIIFQPAYYSPWTVHKCGWTESSSHYADLVRGNSICKAIHDEKYLRCSCSRDGFIALYQRGLYSDGRKSVENLLPQTYVYPLVVTTLFVCSISVISTGITLALPGLTYTYAGKNMRVRHIHMCLCHKLQLLTFAFMDILMKLISSMYGEDQQCQAIGPFQHTIIITRFFKNTLTFVTMTLMARYHRQFSFILLTTLPAYSK</sequence>
<keyword evidence="1" id="KW-0812">Transmembrane</keyword>
<feature type="transmembrane region" description="Helical" evidence="1">
    <location>
        <begin position="347"/>
        <end position="376"/>
    </location>
</feature>
<evidence type="ECO:0000313" key="3">
    <source>
        <dbReference type="WBParaSite" id="TREG1_116860.1"/>
    </source>
</evidence>
<reference evidence="3" key="2">
    <citation type="submission" date="2023-11" db="UniProtKB">
        <authorList>
            <consortium name="WormBaseParasite"/>
        </authorList>
    </citation>
    <scope>IDENTIFICATION</scope>
</reference>
<keyword evidence="2" id="KW-1185">Reference proteome</keyword>
<dbReference type="AlphaFoldDB" id="A0AA85IXP8"/>
<protein>
    <submittedName>
        <fullName evidence="3">Uncharacterized protein</fullName>
    </submittedName>
</protein>
<evidence type="ECO:0000313" key="2">
    <source>
        <dbReference type="Proteomes" id="UP000050795"/>
    </source>
</evidence>
<organism evidence="2 3">
    <name type="scientific">Trichobilharzia regenti</name>
    <name type="common">Nasal bird schistosome</name>
    <dbReference type="NCBI Taxonomy" id="157069"/>
    <lineage>
        <taxon>Eukaryota</taxon>
        <taxon>Metazoa</taxon>
        <taxon>Spiralia</taxon>
        <taxon>Lophotrochozoa</taxon>
        <taxon>Platyhelminthes</taxon>
        <taxon>Trematoda</taxon>
        <taxon>Digenea</taxon>
        <taxon>Strigeidida</taxon>
        <taxon>Schistosomatoidea</taxon>
        <taxon>Schistosomatidae</taxon>
        <taxon>Trichobilharzia</taxon>
    </lineage>
</organism>
<evidence type="ECO:0000256" key="1">
    <source>
        <dbReference type="SAM" id="Phobius"/>
    </source>
</evidence>
<proteinExistence type="predicted"/>
<keyword evidence="1" id="KW-0472">Membrane</keyword>